<protein>
    <submittedName>
        <fullName evidence="2">Uncharacterized protein</fullName>
    </submittedName>
</protein>
<accession>A0A2N7W756</accession>
<evidence type="ECO:0000313" key="3">
    <source>
        <dbReference type="Proteomes" id="UP000235347"/>
    </source>
</evidence>
<reference evidence="2 3" key="1">
    <citation type="submission" date="2018-01" db="EMBL/GenBank/DDBJ databases">
        <title>Whole genome analyses suggest that Burkholderia sensu lato contains two further novel genera in the rhizoxinica-symbiotica group Mycetohabitans gen. nov., and Trinickia gen. nov.: implications for the evolution of diazotrophy and nodulation in the Burkholderiaceae.</title>
        <authorList>
            <person name="Estrada-de los Santos P."/>
            <person name="Palmer M."/>
            <person name="Chavez-Ramirez B."/>
            <person name="Beukes C."/>
            <person name="Steenkamp E.T."/>
            <person name="Hirsch A.M."/>
            <person name="Manyaka P."/>
            <person name="Maluk M."/>
            <person name="Lafos M."/>
            <person name="Crook M."/>
            <person name="Gross E."/>
            <person name="Simon M.F."/>
            <person name="Bueno dos Reis Junior F."/>
            <person name="Poole P.S."/>
            <person name="Venter S.N."/>
            <person name="James E.K."/>
        </authorList>
    </citation>
    <scope>NUCLEOTIDE SEQUENCE [LARGE SCALE GENOMIC DNA]</scope>
    <source>
        <strain evidence="2 3">GP25-8</strain>
    </source>
</reference>
<gene>
    <name evidence="2" type="ORF">C0Z19_09780</name>
</gene>
<organism evidence="2 3">
    <name type="scientific">Trinickia soli</name>
    <dbReference type="NCBI Taxonomy" id="380675"/>
    <lineage>
        <taxon>Bacteria</taxon>
        <taxon>Pseudomonadati</taxon>
        <taxon>Pseudomonadota</taxon>
        <taxon>Betaproteobacteria</taxon>
        <taxon>Burkholderiales</taxon>
        <taxon>Burkholderiaceae</taxon>
        <taxon>Trinickia</taxon>
    </lineage>
</organism>
<proteinExistence type="predicted"/>
<feature type="compositionally biased region" description="Basic and acidic residues" evidence="1">
    <location>
        <begin position="36"/>
        <end position="51"/>
    </location>
</feature>
<sequence>MHKRLASRHNRMTLSPARPVRRASMRALRHHAARTRALDTRRSATNGSHDRSGGLLRAWLRAVLSALRTGTRARRVQLRRLLRRATIRRSTLARAKRSAQANGNRLPRRLSASTGWFTFGSR</sequence>
<comment type="caution">
    <text evidence="2">The sequence shown here is derived from an EMBL/GenBank/DDBJ whole genome shotgun (WGS) entry which is preliminary data.</text>
</comment>
<name>A0A2N7W756_9BURK</name>
<dbReference type="Proteomes" id="UP000235347">
    <property type="component" value="Unassembled WGS sequence"/>
</dbReference>
<keyword evidence="3" id="KW-1185">Reference proteome</keyword>
<feature type="compositionally biased region" description="Basic residues" evidence="1">
    <location>
        <begin position="24"/>
        <end position="34"/>
    </location>
</feature>
<dbReference type="AlphaFoldDB" id="A0A2N7W756"/>
<dbReference type="EMBL" id="PNYB01000007">
    <property type="protein sequence ID" value="PMS25235.1"/>
    <property type="molecule type" value="Genomic_DNA"/>
</dbReference>
<feature type="region of interest" description="Disordered" evidence="1">
    <location>
        <begin position="24"/>
        <end position="51"/>
    </location>
</feature>
<evidence type="ECO:0000256" key="1">
    <source>
        <dbReference type="SAM" id="MobiDB-lite"/>
    </source>
</evidence>
<evidence type="ECO:0000313" key="2">
    <source>
        <dbReference type="EMBL" id="PMS25235.1"/>
    </source>
</evidence>